<dbReference type="InterPro" id="IPR041657">
    <property type="entry name" value="HTH_17"/>
</dbReference>
<evidence type="ECO:0000259" key="1">
    <source>
        <dbReference type="Pfam" id="PF12728"/>
    </source>
</evidence>
<reference evidence="2 3" key="1">
    <citation type="submission" date="2017-11" db="EMBL/GenBank/DDBJ databases">
        <authorList>
            <person name="Duchaud E."/>
        </authorList>
    </citation>
    <scope>NUCLEOTIDE SEQUENCE [LARGE SCALE GENOMIC DNA]</scope>
    <source>
        <strain evidence="2 3">TNO010</strain>
    </source>
</reference>
<organism evidence="2 3">
    <name type="scientific">Tenacibaculum finnmarkense genomovar ulcerans</name>
    <dbReference type="NCBI Taxonomy" id="2781388"/>
    <lineage>
        <taxon>Bacteria</taxon>
        <taxon>Pseudomonadati</taxon>
        <taxon>Bacteroidota</taxon>
        <taxon>Flavobacteriia</taxon>
        <taxon>Flavobacteriales</taxon>
        <taxon>Flavobacteriaceae</taxon>
        <taxon>Tenacibaculum</taxon>
        <taxon>Tenacibaculum finnmarkense</taxon>
    </lineage>
</organism>
<dbReference type="SUPFAM" id="SSF46955">
    <property type="entry name" value="Putative DNA-binding domain"/>
    <property type="match status" value="1"/>
</dbReference>
<accession>A0A2I2M8R9</accession>
<dbReference type="Pfam" id="PF12728">
    <property type="entry name" value="HTH_17"/>
    <property type="match status" value="1"/>
</dbReference>
<evidence type="ECO:0000313" key="2">
    <source>
        <dbReference type="EMBL" id="SOU88933.1"/>
    </source>
</evidence>
<protein>
    <submittedName>
        <fullName evidence="2">Putative Helix-turn-helix domain</fullName>
    </submittedName>
</protein>
<dbReference type="InterPro" id="IPR009061">
    <property type="entry name" value="DNA-bd_dom_put_sf"/>
</dbReference>
<dbReference type="AlphaFoldDB" id="A0A2I2M8R9"/>
<dbReference type="RefSeq" id="WP_101914946.1">
    <property type="nucleotide sequence ID" value="NZ_JAJHTP010000021.1"/>
</dbReference>
<gene>
    <name evidence="2" type="ORF">TNO010_220379</name>
</gene>
<dbReference type="InterPro" id="IPR010093">
    <property type="entry name" value="SinI_DNA-bd"/>
</dbReference>
<dbReference type="NCBIfam" id="TIGR01764">
    <property type="entry name" value="excise"/>
    <property type="match status" value="1"/>
</dbReference>
<sequence>MENNVVFVSVPLQEWTDIKNMVQDISNFLQQTKDNGKPENLTVKEACEFLRCSRNTFQKYIHDGDLSVIKDQNKKYSKVTVKRSELHRFVAQRSSF</sequence>
<proteinExistence type="predicted"/>
<dbReference type="Proteomes" id="UP000490060">
    <property type="component" value="Unassembled WGS sequence"/>
</dbReference>
<evidence type="ECO:0000313" key="3">
    <source>
        <dbReference type="Proteomes" id="UP000490060"/>
    </source>
</evidence>
<dbReference type="EMBL" id="OENE01000015">
    <property type="protein sequence ID" value="SOU88933.1"/>
    <property type="molecule type" value="Genomic_DNA"/>
</dbReference>
<feature type="domain" description="Helix-turn-helix" evidence="1">
    <location>
        <begin position="41"/>
        <end position="94"/>
    </location>
</feature>
<name>A0A2I2M8R9_9FLAO</name>
<dbReference type="GO" id="GO:0003677">
    <property type="term" value="F:DNA binding"/>
    <property type="evidence" value="ECO:0007669"/>
    <property type="project" value="InterPro"/>
</dbReference>